<feature type="compositionally biased region" description="Basic and acidic residues" evidence="1">
    <location>
        <begin position="449"/>
        <end position="458"/>
    </location>
</feature>
<gene>
    <name evidence="2" type="ORF">BCR35DRAFT_330364</name>
</gene>
<feature type="compositionally biased region" description="Low complexity" evidence="1">
    <location>
        <begin position="143"/>
        <end position="159"/>
    </location>
</feature>
<feature type="compositionally biased region" description="Basic and acidic residues" evidence="1">
    <location>
        <begin position="76"/>
        <end position="85"/>
    </location>
</feature>
<evidence type="ECO:0000313" key="2">
    <source>
        <dbReference type="EMBL" id="ORY88158.1"/>
    </source>
</evidence>
<feature type="compositionally biased region" description="Polar residues" evidence="1">
    <location>
        <begin position="476"/>
        <end position="485"/>
    </location>
</feature>
<keyword evidence="3" id="KW-1185">Reference proteome</keyword>
<reference evidence="2 3" key="1">
    <citation type="submission" date="2016-07" db="EMBL/GenBank/DDBJ databases">
        <title>Pervasive Adenine N6-methylation of Active Genes in Fungi.</title>
        <authorList>
            <consortium name="DOE Joint Genome Institute"/>
            <person name="Mondo S.J."/>
            <person name="Dannebaum R.O."/>
            <person name="Kuo R.C."/>
            <person name="Labutti K."/>
            <person name="Haridas S."/>
            <person name="Kuo A."/>
            <person name="Salamov A."/>
            <person name="Ahrendt S.R."/>
            <person name="Lipzen A."/>
            <person name="Sullivan W."/>
            <person name="Andreopoulos W.B."/>
            <person name="Clum A."/>
            <person name="Lindquist E."/>
            <person name="Daum C."/>
            <person name="Ramamoorthy G.K."/>
            <person name="Gryganskyi A."/>
            <person name="Culley D."/>
            <person name="Magnuson J.K."/>
            <person name="James T.Y."/>
            <person name="O'Malley M.A."/>
            <person name="Stajich J.E."/>
            <person name="Spatafora J.W."/>
            <person name="Visel A."/>
            <person name="Grigoriev I.V."/>
        </authorList>
    </citation>
    <scope>NUCLEOTIDE SEQUENCE [LARGE SCALE GENOMIC DNA]</scope>
    <source>
        <strain evidence="2 3">62-1032</strain>
    </source>
</reference>
<feature type="compositionally biased region" description="Low complexity" evidence="1">
    <location>
        <begin position="117"/>
        <end position="127"/>
    </location>
</feature>
<sequence length="593" mass="63668">MDDVDLLATPPRAPALTSPSWISYSPDAPLTPSPTKALSTRAGSTYSRPKPPAYKAGGVSALPKTAPPTMARRSKEHNEESRQEELNDTSMESEGAWRDVEGDVFGGERFSNVFVLSSSPTSSVGSSEEGGGAPRFSGDDSGTTDSPPTSNASTPTNSSVVKTSPFADANAMRVDLVDGHFVNSQDDEEEDFPFPLPEWCKPYDKDLLSPSSATTAVFAALADDANMTPLPLTPHHLTRQRDAATAAWEAELYATLGSPSPKKCIGASPSSPSRRSRSGASTPRHPFHYCRTSPLHSPHRSPTRSRQASLAPGSSNRRRSSTNVSSSSSTSALSLGLHSPIRLGRALPPLPHSPPINKRSKSKARFAAAKKERQRRRAEEAAAHPLQIDMVALDSFFGVTPDAGKASRSGYGNLGLERERGVKGGWKGVCEFQSLLRGGGGEEDEEEEVLRRDSESGGRRRRPPPLDLSRARPRSHSVSTEVDSYSSDDEDMPMSAQTIATGSPWRGDSVDPFDSAAGDPVSKEIRRRRSEQGLSSSPSQARGKGRGLHAPTPSLRKKKSVAELFKGLIFGEKEEKVPRVAKGKQRAGDEGHF</sequence>
<feature type="region of interest" description="Disordered" evidence="1">
    <location>
        <begin position="436"/>
        <end position="559"/>
    </location>
</feature>
<protein>
    <submittedName>
        <fullName evidence="2">Uncharacterized protein</fullName>
    </submittedName>
</protein>
<accession>A0A1Y2FVX7</accession>
<feature type="compositionally biased region" description="Polar residues" evidence="1">
    <location>
        <begin position="33"/>
        <end position="47"/>
    </location>
</feature>
<feature type="compositionally biased region" description="Low complexity" evidence="1">
    <location>
        <begin position="321"/>
        <end position="331"/>
    </location>
</feature>
<proteinExistence type="predicted"/>
<evidence type="ECO:0000256" key="1">
    <source>
        <dbReference type="SAM" id="MobiDB-lite"/>
    </source>
</evidence>
<dbReference type="STRING" id="106004.A0A1Y2FVX7"/>
<feature type="region of interest" description="Disordered" evidence="1">
    <location>
        <begin position="1"/>
        <end position="102"/>
    </location>
</feature>
<organism evidence="2 3">
    <name type="scientific">Leucosporidium creatinivorum</name>
    <dbReference type="NCBI Taxonomy" id="106004"/>
    <lineage>
        <taxon>Eukaryota</taxon>
        <taxon>Fungi</taxon>
        <taxon>Dikarya</taxon>
        <taxon>Basidiomycota</taxon>
        <taxon>Pucciniomycotina</taxon>
        <taxon>Microbotryomycetes</taxon>
        <taxon>Leucosporidiales</taxon>
        <taxon>Leucosporidium</taxon>
    </lineage>
</organism>
<dbReference type="InParanoid" id="A0A1Y2FVX7"/>
<name>A0A1Y2FVX7_9BASI</name>
<comment type="caution">
    <text evidence="2">The sequence shown here is derived from an EMBL/GenBank/DDBJ whole genome shotgun (WGS) entry which is preliminary data.</text>
</comment>
<dbReference type="Proteomes" id="UP000193467">
    <property type="component" value="Unassembled WGS sequence"/>
</dbReference>
<dbReference type="EMBL" id="MCGR01000012">
    <property type="protein sequence ID" value="ORY88158.1"/>
    <property type="molecule type" value="Genomic_DNA"/>
</dbReference>
<dbReference type="AlphaFoldDB" id="A0A1Y2FVX7"/>
<feature type="region of interest" description="Disordered" evidence="1">
    <location>
        <begin position="259"/>
        <end position="381"/>
    </location>
</feature>
<evidence type="ECO:0000313" key="3">
    <source>
        <dbReference type="Proteomes" id="UP000193467"/>
    </source>
</evidence>
<feature type="compositionally biased region" description="Low complexity" evidence="1">
    <location>
        <begin position="266"/>
        <end position="281"/>
    </location>
</feature>
<feature type="region of interest" description="Disordered" evidence="1">
    <location>
        <begin position="117"/>
        <end position="164"/>
    </location>
</feature>